<organism evidence="4 5">
    <name type="scientific">Lentithecium fluviatile CBS 122367</name>
    <dbReference type="NCBI Taxonomy" id="1168545"/>
    <lineage>
        <taxon>Eukaryota</taxon>
        <taxon>Fungi</taxon>
        <taxon>Dikarya</taxon>
        <taxon>Ascomycota</taxon>
        <taxon>Pezizomycotina</taxon>
        <taxon>Dothideomycetes</taxon>
        <taxon>Pleosporomycetidae</taxon>
        <taxon>Pleosporales</taxon>
        <taxon>Massarineae</taxon>
        <taxon>Lentitheciaceae</taxon>
        <taxon>Lentithecium</taxon>
    </lineage>
</organism>
<dbReference type="PROSITE" id="PS50297">
    <property type="entry name" value="ANK_REP_REGION"/>
    <property type="match status" value="2"/>
</dbReference>
<evidence type="ECO:0000256" key="3">
    <source>
        <dbReference type="PROSITE-ProRule" id="PRU00023"/>
    </source>
</evidence>
<evidence type="ECO:0000256" key="1">
    <source>
        <dbReference type="ARBA" id="ARBA00022737"/>
    </source>
</evidence>
<gene>
    <name evidence="4" type="ORF">K458DRAFT_384533</name>
</gene>
<dbReference type="PANTHER" id="PTHR24198:SF165">
    <property type="entry name" value="ANKYRIN REPEAT-CONTAINING PROTEIN-RELATED"/>
    <property type="match status" value="1"/>
</dbReference>
<sequence length="80" mass="8735">DQNGRTPLSWAAQNGNEAVVKLLLETGKVDINFKHLHGQTLLSWAAQNGNDAVVKLLLETGKVEVDSKDQNGRTPLFRPA</sequence>
<dbReference type="AlphaFoldDB" id="A0A6G1JDP8"/>
<name>A0A6G1JDP8_9PLEO</name>
<dbReference type="Proteomes" id="UP000799291">
    <property type="component" value="Unassembled WGS sequence"/>
</dbReference>
<keyword evidence="2 3" id="KW-0040">ANK repeat</keyword>
<proteinExistence type="predicted"/>
<dbReference type="SUPFAM" id="SSF48403">
    <property type="entry name" value="Ankyrin repeat"/>
    <property type="match status" value="1"/>
</dbReference>
<dbReference type="SMART" id="SM00248">
    <property type="entry name" value="ANK"/>
    <property type="match status" value="2"/>
</dbReference>
<dbReference type="EMBL" id="MU005573">
    <property type="protein sequence ID" value="KAF2688350.1"/>
    <property type="molecule type" value="Genomic_DNA"/>
</dbReference>
<dbReference type="OrthoDB" id="341259at2759"/>
<accession>A0A6G1JDP8</accession>
<reference evidence="4" key="1">
    <citation type="journal article" date="2020" name="Stud. Mycol.">
        <title>101 Dothideomycetes genomes: a test case for predicting lifestyles and emergence of pathogens.</title>
        <authorList>
            <person name="Haridas S."/>
            <person name="Albert R."/>
            <person name="Binder M."/>
            <person name="Bloem J."/>
            <person name="Labutti K."/>
            <person name="Salamov A."/>
            <person name="Andreopoulos B."/>
            <person name="Baker S."/>
            <person name="Barry K."/>
            <person name="Bills G."/>
            <person name="Bluhm B."/>
            <person name="Cannon C."/>
            <person name="Castanera R."/>
            <person name="Culley D."/>
            <person name="Daum C."/>
            <person name="Ezra D."/>
            <person name="Gonzalez J."/>
            <person name="Henrissat B."/>
            <person name="Kuo A."/>
            <person name="Liang C."/>
            <person name="Lipzen A."/>
            <person name="Lutzoni F."/>
            <person name="Magnuson J."/>
            <person name="Mondo S."/>
            <person name="Nolan M."/>
            <person name="Ohm R."/>
            <person name="Pangilinan J."/>
            <person name="Park H.-J."/>
            <person name="Ramirez L."/>
            <person name="Alfaro M."/>
            <person name="Sun H."/>
            <person name="Tritt A."/>
            <person name="Yoshinaga Y."/>
            <person name="Zwiers L.-H."/>
            <person name="Turgeon B."/>
            <person name="Goodwin S."/>
            <person name="Spatafora J."/>
            <person name="Crous P."/>
            <person name="Grigoriev I."/>
        </authorList>
    </citation>
    <scope>NUCLEOTIDE SEQUENCE</scope>
    <source>
        <strain evidence="4">CBS 122367</strain>
    </source>
</reference>
<dbReference type="Gene3D" id="1.25.40.20">
    <property type="entry name" value="Ankyrin repeat-containing domain"/>
    <property type="match status" value="1"/>
</dbReference>
<dbReference type="PROSITE" id="PS50088">
    <property type="entry name" value="ANK_REPEAT"/>
    <property type="match status" value="2"/>
</dbReference>
<dbReference type="InterPro" id="IPR036770">
    <property type="entry name" value="Ankyrin_rpt-contain_sf"/>
</dbReference>
<evidence type="ECO:0000313" key="5">
    <source>
        <dbReference type="Proteomes" id="UP000799291"/>
    </source>
</evidence>
<dbReference type="PANTHER" id="PTHR24198">
    <property type="entry name" value="ANKYRIN REPEAT AND PROTEIN KINASE DOMAIN-CONTAINING PROTEIN"/>
    <property type="match status" value="1"/>
</dbReference>
<evidence type="ECO:0000256" key="2">
    <source>
        <dbReference type="ARBA" id="ARBA00023043"/>
    </source>
</evidence>
<protein>
    <submittedName>
        <fullName evidence="4">Ankyrin</fullName>
    </submittedName>
</protein>
<dbReference type="InterPro" id="IPR002110">
    <property type="entry name" value="Ankyrin_rpt"/>
</dbReference>
<feature type="repeat" description="ANK" evidence="3">
    <location>
        <begin position="3"/>
        <end position="27"/>
    </location>
</feature>
<evidence type="ECO:0000313" key="4">
    <source>
        <dbReference type="EMBL" id="KAF2688350.1"/>
    </source>
</evidence>
<dbReference type="Pfam" id="PF12796">
    <property type="entry name" value="Ank_2"/>
    <property type="match status" value="1"/>
</dbReference>
<feature type="non-terminal residue" evidence="4">
    <location>
        <position position="1"/>
    </location>
</feature>
<feature type="repeat" description="ANK" evidence="3">
    <location>
        <begin position="37"/>
        <end position="61"/>
    </location>
</feature>
<keyword evidence="1" id="KW-0677">Repeat</keyword>
<keyword evidence="5" id="KW-1185">Reference proteome</keyword>